<dbReference type="RefSeq" id="WP_003475867.1">
    <property type="nucleotide sequence ID" value="NZ_ABOO01000040.1"/>
</dbReference>
<dbReference type="PANTHER" id="PTHR43133">
    <property type="entry name" value="RNA POLYMERASE ECF-TYPE SIGMA FACTO"/>
    <property type="match status" value="1"/>
</dbReference>
<keyword evidence="2" id="KW-0805">Transcription regulation</keyword>
<dbReference type="GO" id="GO:0006352">
    <property type="term" value="P:DNA-templated transcription initiation"/>
    <property type="evidence" value="ECO:0007669"/>
    <property type="project" value="InterPro"/>
</dbReference>
<proteinExistence type="inferred from homology"/>
<protein>
    <submittedName>
        <fullName evidence="7">Putative RNA polymerase sigma-W factor</fullName>
    </submittedName>
</protein>
<accession>B1V644</accession>
<dbReference type="InterPro" id="IPR039425">
    <property type="entry name" value="RNA_pol_sigma-70-like"/>
</dbReference>
<keyword evidence="3" id="KW-0731">Sigma factor</keyword>
<dbReference type="Pfam" id="PF04542">
    <property type="entry name" value="Sigma70_r2"/>
    <property type="match status" value="1"/>
</dbReference>
<dbReference type="GO" id="GO:0016987">
    <property type="term" value="F:sigma factor activity"/>
    <property type="evidence" value="ECO:0007669"/>
    <property type="project" value="UniProtKB-KW"/>
</dbReference>
<dbReference type="Gene3D" id="1.10.10.10">
    <property type="entry name" value="Winged helix-like DNA-binding domain superfamily/Winged helix DNA-binding domain"/>
    <property type="match status" value="1"/>
</dbReference>
<evidence type="ECO:0000259" key="6">
    <source>
        <dbReference type="Pfam" id="PF08281"/>
    </source>
</evidence>
<evidence type="ECO:0000256" key="2">
    <source>
        <dbReference type="ARBA" id="ARBA00023015"/>
    </source>
</evidence>
<sequence length="190" mass="23190">MKNLNEIDIIIQFKNNNFENFKYIYDKYYMRVVSIISKKISDYYLIEDIVQEVFFEVFLNIFKLRKVKSFYNWLIKIAINKINYNLKKIINLKNSEVLMNEYKIYYEEYFDENLENKYLAEILQSKIITLPEDKRNVINQYFYQKLSIKEISKLQNSPIGTVKSRLYYSKKEIKEYLIIKVFNCSSGCYF</sequence>
<dbReference type="Pfam" id="PF08281">
    <property type="entry name" value="Sigma70_r4_2"/>
    <property type="match status" value="1"/>
</dbReference>
<dbReference type="EMBL" id="ABOO01000040">
    <property type="protein sequence ID" value="EDT70728.1"/>
    <property type="molecule type" value="Genomic_DNA"/>
</dbReference>
<dbReference type="InterPro" id="IPR013325">
    <property type="entry name" value="RNA_pol_sigma_r2"/>
</dbReference>
<name>B1V644_CLOPF</name>
<evidence type="ECO:0000259" key="5">
    <source>
        <dbReference type="Pfam" id="PF04542"/>
    </source>
</evidence>
<dbReference type="AlphaFoldDB" id="B1V644"/>
<gene>
    <name evidence="7" type="ORF">CJD_A0578</name>
</gene>
<evidence type="ECO:0000256" key="1">
    <source>
        <dbReference type="ARBA" id="ARBA00010641"/>
    </source>
</evidence>
<dbReference type="InterPro" id="IPR007627">
    <property type="entry name" value="RNA_pol_sigma70_r2"/>
</dbReference>
<dbReference type="InterPro" id="IPR036388">
    <property type="entry name" value="WH-like_DNA-bd_sf"/>
</dbReference>
<evidence type="ECO:0000256" key="4">
    <source>
        <dbReference type="ARBA" id="ARBA00023163"/>
    </source>
</evidence>
<dbReference type="InterPro" id="IPR013249">
    <property type="entry name" value="RNA_pol_sigma70_r4_t2"/>
</dbReference>
<evidence type="ECO:0000256" key="3">
    <source>
        <dbReference type="ARBA" id="ARBA00023082"/>
    </source>
</evidence>
<dbReference type="InterPro" id="IPR014284">
    <property type="entry name" value="RNA_pol_sigma-70_dom"/>
</dbReference>
<dbReference type="SUPFAM" id="SSF88659">
    <property type="entry name" value="Sigma3 and sigma4 domains of RNA polymerase sigma factors"/>
    <property type="match status" value="1"/>
</dbReference>
<reference evidence="7 8" key="1">
    <citation type="submission" date="2008-03" db="EMBL/GenBank/DDBJ databases">
        <authorList>
            <person name="Paulsen I."/>
            <person name="Sebastian Y."/>
        </authorList>
    </citation>
    <scope>NUCLEOTIDE SEQUENCE [LARGE SCALE GENOMIC DNA]</scope>
    <source>
        <strain evidence="8">D str. JGS1721</strain>
    </source>
</reference>
<dbReference type="Proteomes" id="UP000003188">
    <property type="component" value="Unassembled WGS sequence"/>
</dbReference>
<organism evidence="7 8">
    <name type="scientific">Clostridium perfringens D str. JGS1721</name>
    <dbReference type="NCBI Taxonomy" id="488537"/>
    <lineage>
        <taxon>Bacteria</taxon>
        <taxon>Bacillati</taxon>
        <taxon>Bacillota</taxon>
        <taxon>Clostridia</taxon>
        <taxon>Eubacteriales</taxon>
        <taxon>Clostridiaceae</taxon>
        <taxon>Clostridium</taxon>
    </lineage>
</organism>
<dbReference type="InterPro" id="IPR013324">
    <property type="entry name" value="RNA_pol_sigma_r3/r4-like"/>
</dbReference>
<comment type="caution">
    <text evidence="7">The sequence shown here is derived from an EMBL/GenBank/DDBJ whole genome shotgun (WGS) entry which is preliminary data.</text>
</comment>
<dbReference type="NCBIfam" id="TIGR02937">
    <property type="entry name" value="sigma70-ECF"/>
    <property type="match status" value="1"/>
</dbReference>
<dbReference type="PANTHER" id="PTHR43133:SF51">
    <property type="entry name" value="RNA POLYMERASE SIGMA FACTOR"/>
    <property type="match status" value="1"/>
</dbReference>
<feature type="domain" description="RNA polymerase sigma factor 70 region 4 type 2" evidence="6">
    <location>
        <begin position="121"/>
        <end position="171"/>
    </location>
</feature>
<feature type="domain" description="RNA polymerase sigma-70 region 2" evidence="5">
    <location>
        <begin position="24"/>
        <end position="86"/>
    </location>
</feature>
<keyword evidence="4" id="KW-0804">Transcription</keyword>
<comment type="similarity">
    <text evidence="1">Belongs to the sigma-70 factor family. ECF subfamily.</text>
</comment>
<dbReference type="GO" id="GO:0003677">
    <property type="term" value="F:DNA binding"/>
    <property type="evidence" value="ECO:0007669"/>
    <property type="project" value="InterPro"/>
</dbReference>
<dbReference type="SUPFAM" id="SSF88946">
    <property type="entry name" value="Sigma2 domain of RNA polymerase sigma factors"/>
    <property type="match status" value="1"/>
</dbReference>
<dbReference type="CDD" id="cd06171">
    <property type="entry name" value="Sigma70_r4"/>
    <property type="match status" value="1"/>
</dbReference>
<evidence type="ECO:0000313" key="7">
    <source>
        <dbReference type="EMBL" id="EDT70728.1"/>
    </source>
</evidence>
<evidence type="ECO:0000313" key="8">
    <source>
        <dbReference type="Proteomes" id="UP000003188"/>
    </source>
</evidence>
<dbReference type="Gene3D" id="1.10.1740.10">
    <property type="match status" value="1"/>
</dbReference>